<reference evidence="2 3" key="1">
    <citation type="journal article" date="2013" name="Genome Announc.">
        <title>Draft Genome Sequence of Arthrobacter gangotriensis Strain Lz1yT, Isolated from a Penguin Rookery Soil Sample Collected in Antarctica, near the Indian Station Dakshin Gangotri.</title>
        <authorList>
            <person name="Shivaji S."/>
            <person name="Ara S."/>
            <person name="Bandi S."/>
            <person name="Singh A."/>
            <person name="Kumar Pinnaka A."/>
        </authorList>
    </citation>
    <scope>NUCLEOTIDE SEQUENCE [LARGE SCALE GENOMIC DNA]</scope>
    <source>
        <strain evidence="2 3">Lz1y</strain>
    </source>
</reference>
<evidence type="ECO:0000313" key="2">
    <source>
        <dbReference type="EMBL" id="EMQ98142.1"/>
    </source>
</evidence>
<comment type="caution">
    <text evidence="2">The sequence shown here is derived from an EMBL/GenBank/DDBJ whole genome shotgun (WGS) entry which is preliminary data.</text>
</comment>
<dbReference type="InterPro" id="IPR050678">
    <property type="entry name" value="DNA_Partitioning_ATPase"/>
</dbReference>
<name>M7MP49_9MICC</name>
<dbReference type="EMBL" id="AOCK01000007">
    <property type="protein sequence ID" value="EMQ98142.1"/>
    <property type="molecule type" value="Genomic_DNA"/>
</dbReference>
<organism evidence="2 3">
    <name type="scientific">Paeniglutamicibacter gangotriensis Lz1y</name>
    <dbReference type="NCBI Taxonomy" id="1276920"/>
    <lineage>
        <taxon>Bacteria</taxon>
        <taxon>Bacillati</taxon>
        <taxon>Actinomycetota</taxon>
        <taxon>Actinomycetes</taxon>
        <taxon>Micrococcales</taxon>
        <taxon>Micrococcaceae</taxon>
        <taxon>Paeniglutamicibacter</taxon>
    </lineage>
</organism>
<dbReference type="PANTHER" id="PTHR13696">
    <property type="entry name" value="P-LOOP CONTAINING NUCLEOSIDE TRIPHOSPHATE HYDROLASE"/>
    <property type="match status" value="1"/>
</dbReference>
<dbReference type="InterPro" id="IPR025669">
    <property type="entry name" value="AAA_dom"/>
</dbReference>
<protein>
    <submittedName>
        <fullName evidence="2">Soj centromere-like function involved in forespore chromosome partition</fullName>
    </submittedName>
</protein>
<dbReference type="Gene3D" id="3.40.50.300">
    <property type="entry name" value="P-loop containing nucleotide triphosphate hydrolases"/>
    <property type="match status" value="1"/>
</dbReference>
<dbReference type="AlphaFoldDB" id="M7MP49"/>
<dbReference type="eggNOG" id="COG1192">
    <property type="taxonomic scope" value="Bacteria"/>
</dbReference>
<evidence type="ECO:0000313" key="3">
    <source>
        <dbReference type="Proteomes" id="UP000012015"/>
    </source>
</evidence>
<dbReference type="CDD" id="cd02042">
    <property type="entry name" value="ParAB_family"/>
    <property type="match status" value="1"/>
</dbReference>
<dbReference type="SUPFAM" id="SSF52540">
    <property type="entry name" value="P-loop containing nucleoside triphosphate hydrolases"/>
    <property type="match status" value="1"/>
</dbReference>
<dbReference type="STRING" id="1276920.ADIAG_02653"/>
<gene>
    <name evidence="2" type="primary">soj_2</name>
    <name evidence="2" type="ORF">ADIAG_02653</name>
</gene>
<dbReference type="PANTHER" id="PTHR13696:SF99">
    <property type="entry name" value="COBYRINIC ACID AC-DIAMIDE SYNTHASE"/>
    <property type="match status" value="1"/>
</dbReference>
<dbReference type="Proteomes" id="UP000012015">
    <property type="component" value="Unassembled WGS sequence"/>
</dbReference>
<dbReference type="PATRIC" id="fig|1276920.7.peg.2651"/>
<proteinExistence type="predicted"/>
<sequence length="276" mass="30086">MVRSVQVVSISSLKGGVGKTSVTLGLASAALAAGIPTLVIDLDPHADASTGLGVRADGKMTIGRMLKAARRANLSDNIVSSSWQAKAASKRSLTRIPVLDVAVGDAYTGIYDRPDLRARDLRRLTQLLAKTSGYSLVLIDCPPSLNGLTRMAWTASDRILLVAEPSLFSVAGTERTQRALEMFRKEYSPGLGRVDVVANRVRKESDEHRFRLTEMRSMFGNSVLSPELPEFADWQQIQGAAYSVHQWPGRPAQKTANLFDELLRNITETAKKHALT</sequence>
<evidence type="ECO:0000259" key="1">
    <source>
        <dbReference type="Pfam" id="PF13614"/>
    </source>
</evidence>
<dbReference type="InterPro" id="IPR027417">
    <property type="entry name" value="P-loop_NTPase"/>
</dbReference>
<accession>M7MP49</accession>
<keyword evidence="3" id="KW-1185">Reference proteome</keyword>
<feature type="domain" description="AAA" evidence="1">
    <location>
        <begin position="6"/>
        <end position="188"/>
    </location>
</feature>
<dbReference type="Pfam" id="PF13614">
    <property type="entry name" value="AAA_31"/>
    <property type="match status" value="1"/>
</dbReference>